<feature type="region of interest" description="Disordered" evidence="1">
    <location>
        <begin position="39"/>
        <end position="100"/>
    </location>
</feature>
<feature type="compositionally biased region" description="Basic and acidic residues" evidence="1">
    <location>
        <begin position="75"/>
        <end position="90"/>
    </location>
</feature>
<accession>W9XTV0</accession>
<keyword evidence="3" id="KW-1185">Reference proteome</keyword>
<organism evidence="2 3">
    <name type="scientific">Capronia epimyces CBS 606.96</name>
    <dbReference type="NCBI Taxonomy" id="1182542"/>
    <lineage>
        <taxon>Eukaryota</taxon>
        <taxon>Fungi</taxon>
        <taxon>Dikarya</taxon>
        <taxon>Ascomycota</taxon>
        <taxon>Pezizomycotina</taxon>
        <taxon>Eurotiomycetes</taxon>
        <taxon>Chaetothyriomycetidae</taxon>
        <taxon>Chaetothyriales</taxon>
        <taxon>Herpotrichiellaceae</taxon>
        <taxon>Capronia</taxon>
    </lineage>
</organism>
<proteinExistence type="predicted"/>
<dbReference type="RefSeq" id="XP_007732952.1">
    <property type="nucleotide sequence ID" value="XM_007734762.1"/>
</dbReference>
<dbReference type="AlphaFoldDB" id="W9XTV0"/>
<dbReference type="eggNOG" id="ENOG502RP2Q">
    <property type="taxonomic scope" value="Eukaryota"/>
</dbReference>
<dbReference type="EMBL" id="AMGY01000004">
    <property type="protein sequence ID" value="EXJ83967.1"/>
    <property type="molecule type" value="Genomic_DNA"/>
</dbReference>
<dbReference type="HOGENOM" id="CLU_165606_0_1_1"/>
<evidence type="ECO:0000256" key="1">
    <source>
        <dbReference type="SAM" id="MobiDB-lite"/>
    </source>
</evidence>
<feature type="compositionally biased region" description="Low complexity" evidence="1">
    <location>
        <begin position="91"/>
        <end position="100"/>
    </location>
</feature>
<feature type="compositionally biased region" description="Basic and acidic residues" evidence="1">
    <location>
        <begin position="55"/>
        <end position="67"/>
    </location>
</feature>
<dbReference type="Proteomes" id="UP000019478">
    <property type="component" value="Unassembled WGS sequence"/>
</dbReference>
<name>W9XTV0_9EURO</name>
<evidence type="ECO:0000313" key="2">
    <source>
        <dbReference type="EMBL" id="EXJ83967.1"/>
    </source>
</evidence>
<gene>
    <name evidence="2" type="ORF">A1O3_04634</name>
</gene>
<dbReference type="GeneID" id="19168752"/>
<evidence type="ECO:0000313" key="3">
    <source>
        <dbReference type="Proteomes" id="UP000019478"/>
    </source>
</evidence>
<reference evidence="2 3" key="1">
    <citation type="submission" date="2013-03" db="EMBL/GenBank/DDBJ databases">
        <title>The Genome Sequence of Capronia epimyces CBS 606.96.</title>
        <authorList>
            <consortium name="The Broad Institute Genomics Platform"/>
            <person name="Cuomo C."/>
            <person name="de Hoog S."/>
            <person name="Gorbushina A."/>
            <person name="Walker B."/>
            <person name="Young S.K."/>
            <person name="Zeng Q."/>
            <person name="Gargeya S."/>
            <person name="Fitzgerald M."/>
            <person name="Haas B."/>
            <person name="Abouelleil A."/>
            <person name="Allen A.W."/>
            <person name="Alvarado L."/>
            <person name="Arachchi H.M."/>
            <person name="Berlin A.M."/>
            <person name="Chapman S.B."/>
            <person name="Gainer-Dewar J."/>
            <person name="Goldberg J."/>
            <person name="Griggs A."/>
            <person name="Gujja S."/>
            <person name="Hansen M."/>
            <person name="Howarth C."/>
            <person name="Imamovic A."/>
            <person name="Ireland A."/>
            <person name="Larimer J."/>
            <person name="McCowan C."/>
            <person name="Murphy C."/>
            <person name="Pearson M."/>
            <person name="Poon T.W."/>
            <person name="Priest M."/>
            <person name="Roberts A."/>
            <person name="Saif S."/>
            <person name="Shea T."/>
            <person name="Sisk P."/>
            <person name="Sykes S."/>
            <person name="Wortman J."/>
            <person name="Nusbaum C."/>
            <person name="Birren B."/>
        </authorList>
    </citation>
    <scope>NUCLEOTIDE SEQUENCE [LARGE SCALE GENOMIC DNA]</scope>
    <source>
        <strain evidence="2 3">CBS 606.96</strain>
    </source>
</reference>
<protein>
    <submittedName>
        <fullName evidence="2">Uncharacterized protein</fullName>
    </submittedName>
</protein>
<comment type="caution">
    <text evidence="2">The sequence shown here is derived from an EMBL/GenBank/DDBJ whole genome shotgun (WGS) entry which is preliminary data.</text>
</comment>
<sequence length="100" mass="11180">MKPFSHTAMRGRGILSVATRHYTSTSRLLQPTALHRAEVAADLKAHPESQLTQEKLPDKKHSHHWEEANATESEADIKADLEAQAEKQKQETQNQKGSGQ</sequence>
<dbReference type="OrthoDB" id="4151650at2759"/>